<gene>
    <name evidence="1" type="ORF">BCF59_0074</name>
</gene>
<evidence type="ECO:0000313" key="1">
    <source>
        <dbReference type="EMBL" id="TDV24127.1"/>
    </source>
</evidence>
<dbReference type="NCBIfam" id="NF045891">
    <property type="entry name" value="ICE_Mbov_0400"/>
    <property type="match status" value="1"/>
</dbReference>
<comment type="caution">
    <text evidence="1">The sequence shown here is derived from an EMBL/GenBank/DDBJ whole genome shotgun (WGS) entry which is preliminary data.</text>
</comment>
<evidence type="ECO:0000313" key="2">
    <source>
        <dbReference type="Proteomes" id="UP000295757"/>
    </source>
</evidence>
<dbReference type="RefSeq" id="WP_134110060.1">
    <property type="nucleotide sequence ID" value="NZ_SOCN01000001.1"/>
</dbReference>
<reference evidence="1 2" key="1">
    <citation type="submission" date="2019-03" db="EMBL/GenBank/DDBJ databases">
        <title>Genomic Encyclopedia of Archaeal and Bacterial Type Strains, Phase II (KMG-II): from individual species to whole genera.</title>
        <authorList>
            <person name="Goeker M."/>
        </authorList>
    </citation>
    <scope>NUCLEOTIDE SEQUENCE [LARGE SCALE GENOMIC DNA]</scope>
    <source>
        <strain evidence="1 2">ATCC 35214</strain>
    </source>
</reference>
<dbReference type="Proteomes" id="UP000295757">
    <property type="component" value="Unassembled WGS sequence"/>
</dbReference>
<dbReference type="EMBL" id="SOCN01000001">
    <property type="protein sequence ID" value="TDV24127.1"/>
    <property type="molecule type" value="Genomic_DNA"/>
</dbReference>
<accession>A0A4R7UCJ5</accession>
<keyword evidence="2" id="KW-1185">Reference proteome</keyword>
<protein>
    <submittedName>
        <fullName evidence="1">Uncharacterized protein</fullName>
    </submittedName>
</protein>
<name>A0A4R7UCJ5_9BACT</name>
<dbReference type="OrthoDB" id="398729at2"/>
<proteinExistence type="predicted"/>
<organism evidence="1 2">
    <name type="scientific">Mycoplasmopsis mustelae</name>
    <dbReference type="NCBI Taxonomy" id="171289"/>
    <lineage>
        <taxon>Bacteria</taxon>
        <taxon>Bacillati</taxon>
        <taxon>Mycoplasmatota</taxon>
        <taxon>Mycoplasmoidales</taxon>
        <taxon>Metamycoplasmataceae</taxon>
        <taxon>Mycoplasmopsis</taxon>
    </lineage>
</organism>
<sequence length="328" mass="38885">MNEKVQKHFESLKPFKPYESVTFDRLENNFGVHPIIIFLDVYKDIYYYVKARSAINKYHHKRAKLEHEIKVPKARKGLFIHDSFVDTSEIYKISYEDLHQVFDEESIYYLETDFFTLQEINDLYTNIIRNLESKHPSVSLCHVFIDKNKNVCAKTLYACENFLKHDFEWVRQDATLTKKAREAKKTLLLDIQKNRNKNTKTLKELSDLAIWCKKEYKEALLEYHGRMNEQQKLTESFPEFCESCDLGSYCQGQLHEIRKGLETGLDISLYNNGLFDAWQMEEIRLGLQTGIDVSLYADPKLSWEQMRNKRQELSGDNFDHKTSYPEVK</sequence>
<dbReference type="AlphaFoldDB" id="A0A4R7UCJ5"/>